<evidence type="ECO:0000256" key="2">
    <source>
        <dbReference type="ARBA" id="ARBA00022771"/>
    </source>
</evidence>
<dbReference type="Pfam" id="PF01480">
    <property type="entry name" value="PWI"/>
    <property type="match status" value="1"/>
</dbReference>
<dbReference type="InterPro" id="IPR002483">
    <property type="entry name" value="PWI_dom"/>
</dbReference>
<evidence type="ECO:0000256" key="7">
    <source>
        <dbReference type="PROSITE-ProRule" id="PRU00723"/>
    </source>
</evidence>
<dbReference type="Gene3D" id="1.20.1390.10">
    <property type="entry name" value="PWI domain"/>
    <property type="match status" value="1"/>
</dbReference>
<feature type="coiled-coil region" evidence="8">
    <location>
        <begin position="473"/>
        <end position="516"/>
    </location>
</feature>
<feature type="compositionally biased region" description="Pro residues" evidence="9">
    <location>
        <begin position="82"/>
        <end position="103"/>
    </location>
</feature>
<dbReference type="InterPro" id="IPR000504">
    <property type="entry name" value="RRM_dom"/>
</dbReference>
<dbReference type="CDD" id="cd12257">
    <property type="entry name" value="RRM1_RBM26_like"/>
    <property type="match status" value="1"/>
</dbReference>
<evidence type="ECO:0000313" key="12">
    <source>
        <dbReference type="EMBL" id="KAK5628424.1"/>
    </source>
</evidence>
<feature type="region of interest" description="Disordered" evidence="9">
    <location>
        <begin position="320"/>
        <end position="352"/>
    </location>
</feature>
<dbReference type="SMART" id="SM00356">
    <property type="entry name" value="ZnF_C3H1"/>
    <property type="match status" value="1"/>
</dbReference>
<dbReference type="EMBL" id="JAWHQM010000008">
    <property type="protein sequence ID" value="KAK5628424.1"/>
    <property type="molecule type" value="Genomic_DNA"/>
</dbReference>
<feature type="domain" description="RRM" evidence="10">
    <location>
        <begin position="357"/>
        <end position="429"/>
    </location>
</feature>
<evidence type="ECO:0000256" key="8">
    <source>
        <dbReference type="SAM" id="Coils"/>
    </source>
</evidence>
<dbReference type="GO" id="GO:0003723">
    <property type="term" value="F:RNA binding"/>
    <property type="evidence" value="ECO:0007669"/>
    <property type="project" value="UniProtKB-UniRule"/>
</dbReference>
<comment type="caution">
    <text evidence="12">The sequence shown here is derived from an EMBL/GenBank/DDBJ whole genome shotgun (WGS) entry which is preliminary data.</text>
</comment>
<evidence type="ECO:0000313" key="13">
    <source>
        <dbReference type="Proteomes" id="UP001305414"/>
    </source>
</evidence>
<dbReference type="InterPro" id="IPR036855">
    <property type="entry name" value="Znf_CCCH_sf"/>
</dbReference>
<sequence length="767" mass="85063">MLFDEEDADLIKAWIVKRLENNSDADADVLADYVLALLRHDGDVETIRKLFEEEIPDFLREDAAAFTDDVLQAVRYRSYIPGAPPAPPAPPITRQPRFPPPVAPTHVASRPDMMQPSTALYHPSAPFSEPLAPPPFPQTNSRKRAHNDRDDGDVDIILNSQASYGPPYKQPRRGGGFGQRGGRHEDPYKSKNYRGAPQFPDPASYGAPMPLGPLPIDPNSILENIQLLQSLLPTAADLSPSTYSGNLHSSNRGKRRCRDYERKGHCPRGRNCNFDHEVEQPFILPPMPMAVDEYDPSNAALSLPPFGVQPPPAGQQLNLTNFPLPHPTNRRELKKPRRTKGRPPFAANGPSHDKAKTALVVQNIPSENFSEEQVRRYFGQFGNIVEVQMQHQNRLAIVKFDSWEAANTAWGSPKVIFDNRFVKVFWYKDEGSGATTPNGKRANNAANGQVDRTPSAGDSVPAQPELDVEEFYRKQLEAQRVHDEKTKKRQEIERERQELEERQKALCERQAEAKRQLQAKLKANGLKDGSLSPAGALTEGGDKKPSAETEALRAQLAALEQEANQLGINPDENHDDASSWTLRGRGRGRGYRGRGTFAPRAIRGAYGYRGRGGIVESRHAAYAAYSLDNRPKVVALSGVDFTIPENNESLRQYLFSVGEFKEVHGAPAVTHVTFKDRKTAEKFMFGVSTSNSIHGIEGKIEPTWVKTAPDSVKMADADGGIPIAGTLDDDKKLDAEADDGNEELEEGEIDNTLDHDQGDMDYEAGEW</sequence>
<evidence type="ECO:0000256" key="3">
    <source>
        <dbReference type="ARBA" id="ARBA00022833"/>
    </source>
</evidence>
<protein>
    <recommendedName>
        <fullName evidence="14">C3H1-type domain-containing protein</fullName>
    </recommendedName>
</protein>
<dbReference type="Gene3D" id="3.30.70.330">
    <property type="match status" value="1"/>
</dbReference>
<dbReference type="Gene3D" id="4.10.1000.10">
    <property type="entry name" value="Zinc finger, CCCH-type"/>
    <property type="match status" value="1"/>
</dbReference>
<dbReference type="SUPFAM" id="SSF90229">
    <property type="entry name" value="CCCH zinc finger"/>
    <property type="match status" value="1"/>
</dbReference>
<feature type="region of interest" description="Disordered" evidence="9">
    <location>
        <begin position="432"/>
        <end position="464"/>
    </location>
</feature>
<keyword evidence="4 6" id="KW-0694">RNA-binding</keyword>
<evidence type="ECO:0008006" key="14">
    <source>
        <dbReference type="Google" id="ProtNLM"/>
    </source>
</evidence>
<dbReference type="InterPro" id="IPR000571">
    <property type="entry name" value="Znf_CCCH"/>
</dbReference>
<feature type="compositionally biased region" description="Basic residues" evidence="9">
    <location>
        <begin position="332"/>
        <end position="341"/>
    </location>
</feature>
<dbReference type="Proteomes" id="UP001305414">
    <property type="component" value="Unassembled WGS sequence"/>
</dbReference>
<evidence type="ECO:0000256" key="9">
    <source>
        <dbReference type="SAM" id="MobiDB-lite"/>
    </source>
</evidence>
<dbReference type="GO" id="GO:0005634">
    <property type="term" value="C:nucleus"/>
    <property type="evidence" value="ECO:0007669"/>
    <property type="project" value="TreeGrafter"/>
</dbReference>
<reference evidence="12 13" key="1">
    <citation type="submission" date="2023-10" db="EMBL/GenBank/DDBJ databases">
        <title>Draft genome sequence of Xylaria bambusicola isolate GMP-LS, the root and basal stem rot pathogen of sugarcane in Indonesia.</title>
        <authorList>
            <person name="Selvaraj P."/>
            <person name="Muralishankar V."/>
            <person name="Muruganantham S."/>
            <person name="Sp S."/>
            <person name="Haryani S."/>
            <person name="Lau K.J.X."/>
            <person name="Naqvi N.I."/>
        </authorList>
    </citation>
    <scope>NUCLEOTIDE SEQUENCE [LARGE SCALE GENOMIC DNA]</scope>
    <source>
        <strain evidence="12">GMP-LS</strain>
    </source>
</reference>
<comment type="function">
    <text evidence="5">May be involved in the turnover of nuclear polyadenylated (pA+) RNA.</text>
</comment>
<evidence type="ECO:0000256" key="5">
    <source>
        <dbReference type="ARBA" id="ARBA00043866"/>
    </source>
</evidence>
<evidence type="ECO:0000259" key="10">
    <source>
        <dbReference type="PROSITE" id="PS50102"/>
    </source>
</evidence>
<keyword evidence="8" id="KW-0175">Coiled coil</keyword>
<dbReference type="InterPro" id="IPR012677">
    <property type="entry name" value="Nucleotide-bd_a/b_plait_sf"/>
</dbReference>
<name>A0AAN7UMH9_9PEZI</name>
<dbReference type="GO" id="GO:0008270">
    <property type="term" value="F:zinc ion binding"/>
    <property type="evidence" value="ECO:0007669"/>
    <property type="project" value="UniProtKB-KW"/>
</dbReference>
<proteinExistence type="predicted"/>
<feature type="region of interest" description="Disordered" evidence="9">
    <location>
        <begin position="524"/>
        <end position="549"/>
    </location>
</feature>
<keyword evidence="13" id="KW-1185">Reference proteome</keyword>
<dbReference type="SUPFAM" id="SSF54928">
    <property type="entry name" value="RNA-binding domain, RBD"/>
    <property type="match status" value="1"/>
</dbReference>
<dbReference type="PROSITE" id="PS50102">
    <property type="entry name" value="RRM"/>
    <property type="match status" value="1"/>
</dbReference>
<dbReference type="AlphaFoldDB" id="A0AAN7UMH9"/>
<dbReference type="Pfam" id="PF00642">
    <property type="entry name" value="zf-CCCH"/>
    <property type="match status" value="1"/>
</dbReference>
<keyword evidence="3 7" id="KW-0862">Zinc</keyword>
<gene>
    <name evidence="12" type="ORF">RRF57_004139</name>
</gene>
<organism evidence="12 13">
    <name type="scientific">Xylaria bambusicola</name>
    <dbReference type="NCBI Taxonomy" id="326684"/>
    <lineage>
        <taxon>Eukaryota</taxon>
        <taxon>Fungi</taxon>
        <taxon>Dikarya</taxon>
        <taxon>Ascomycota</taxon>
        <taxon>Pezizomycotina</taxon>
        <taxon>Sordariomycetes</taxon>
        <taxon>Xylariomycetidae</taxon>
        <taxon>Xylariales</taxon>
        <taxon>Xylariaceae</taxon>
        <taxon>Xylaria</taxon>
    </lineage>
</organism>
<dbReference type="SMART" id="SM00360">
    <property type="entry name" value="RRM"/>
    <property type="match status" value="1"/>
</dbReference>
<feature type="region of interest" description="Disordered" evidence="9">
    <location>
        <begin position="82"/>
        <end position="206"/>
    </location>
</feature>
<feature type="region of interest" description="Disordered" evidence="9">
    <location>
        <begin position="723"/>
        <end position="767"/>
    </location>
</feature>
<feature type="compositionally biased region" description="Basic and acidic residues" evidence="9">
    <location>
        <begin position="540"/>
        <end position="549"/>
    </location>
</feature>
<feature type="zinc finger region" description="C3H1-type" evidence="7">
    <location>
        <begin position="251"/>
        <end position="279"/>
    </location>
</feature>
<dbReference type="InterPro" id="IPR045137">
    <property type="entry name" value="RBM26/27"/>
</dbReference>
<dbReference type="PANTHER" id="PTHR14398:SF0">
    <property type="entry name" value="ZINC FINGER PROTEIN SWM"/>
    <property type="match status" value="1"/>
</dbReference>
<dbReference type="InterPro" id="IPR035979">
    <property type="entry name" value="RBD_domain_sf"/>
</dbReference>
<dbReference type="PANTHER" id="PTHR14398">
    <property type="entry name" value="RNA RECOGNITION RRM/RNP DOMAIN"/>
    <property type="match status" value="1"/>
</dbReference>
<keyword evidence="2 7" id="KW-0863">Zinc-finger</keyword>
<evidence type="ECO:0000256" key="4">
    <source>
        <dbReference type="ARBA" id="ARBA00022884"/>
    </source>
</evidence>
<dbReference type="PROSITE" id="PS50103">
    <property type="entry name" value="ZF_C3H1"/>
    <property type="match status" value="1"/>
</dbReference>
<evidence type="ECO:0000259" key="11">
    <source>
        <dbReference type="PROSITE" id="PS50103"/>
    </source>
</evidence>
<keyword evidence="1 7" id="KW-0479">Metal-binding</keyword>
<dbReference type="Pfam" id="PF00076">
    <property type="entry name" value="RRM_1"/>
    <property type="match status" value="1"/>
</dbReference>
<feature type="domain" description="C3H1-type" evidence="11">
    <location>
        <begin position="251"/>
        <end position="279"/>
    </location>
</feature>
<feature type="compositionally biased region" description="Acidic residues" evidence="9">
    <location>
        <begin position="736"/>
        <end position="751"/>
    </location>
</feature>
<evidence type="ECO:0000256" key="6">
    <source>
        <dbReference type="PROSITE-ProRule" id="PRU00176"/>
    </source>
</evidence>
<evidence type="ECO:0000256" key="1">
    <source>
        <dbReference type="ARBA" id="ARBA00022723"/>
    </source>
</evidence>
<accession>A0AAN7UMH9</accession>